<dbReference type="AlphaFoldDB" id="A0A9D4EPR6"/>
<organism evidence="1 2">
    <name type="scientific">Dreissena polymorpha</name>
    <name type="common">Zebra mussel</name>
    <name type="synonym">Mytilus polymorpha</name>
    <dbReference type="NCBI Taxonomy" id="45954"/>
    <lineage>
        <taxon>Eukaryota</taxon>
        <taxon>Metazoa</taxon>
        <taxon>Spiralia</taxon>
        <taxon>Lophotrochozoa</taxon>
        <taxon>Mollusca</taxon>
        <taxon>Bivalvia</taxon>
        <taxon>Autobranchia</taxon>
        <taxon>Heteroconchia</taxon>
        <taxon>Euheterodonta</taxon>
        <taxon>Imparidentia</taxon>
        <taxon>Neoheterodontei</taxon>
        <taxon>Myida</taxon>
        <taxon>Dreissenoidea</taxon>
        <taxon>Dreissenidae</taxon>
        <taxon>Dreissena</taxon>
    </lineage>
</organism>
<reference evidence="1" key="2">
    <citation type="submission" date="2020-11" db="EMBL/GenBank/DDBJ databases">
        <authorList>
            <person name="McCartney M.A."/>
            <person name="Auch B."/>
            <person name="Kono T."/>
            <person name="Mallez S."/>
            <person name="Becker A."/>
            <person name="Gohl D.M."/>
            <person name="Silverstein K.A.T."/>
            <person name="Koren S."/>
            <person name="Bechman K.B."/>
            <person name="Herman A."/>
            <person name="Abrahante J.E."/>
            <person name="Garbe J."/>
        </authorList>
    </citation>
    <scope>NUCLEOTIDE SEQUENCE</scope>
    <source>
        <strain evidence="1">Duluth1</strain>
        <tissue evidence="1">Whole animal</tissue>
    </source>
</reference>
<sequence length="103" mass="11382">MVPGRNACYNGLTLEYAGYLMAERHNHASNKTFVCVDGDAEVTNCSSGGNEDGAFLYVVESSFNPLKCPPYVSGRELTCVRIKSRNDGINFNTFQLKSEIITY</sequence>
<comment type="caution">
    <text evidence="1">The sequence shown here is derived from an EMBL/GenBank/DDBJ whole genome shotgun (WGS) entry which is preliminary data.</text>
</comment>
<accession>A0A9D4EPR6</accession>
<gene>
    <name evidence="1" type="ORF">DPMN_161498</name>
</gene>
<dbReference type="InterPro" id="IPR051077">
    <property type="entry name" value="Ca-dependent_lectin"/>
</dbReference>
<keyword evidence="2" id="KW-1185">Reference proteome</keyword>
<dbReference type="Proteomes" id="UP000828390">
    <property type="component" value="Unassembled WGS sequence"/>
</dbReference>
<dbReference type="PANTHER" id="PTHR24024">
    <property type="entry name" value="PULMONARY SURFACTANT-ASSOCIATED PROTEIN A"/>
    <property type="match status" value="1"/>
</dbReference>
<name>A0A9D4EPR6_DREPO</name>
<dbReference type="PANTHER" id="PTHR24024:SF18">
    <property type="entry name" value="SHORT-CHAIN COLLAGEN C4-LIKE"/>
    <property type="match status" value="1"/>
</dbReference>
<dbReference type="GO" id="GO:0005615">
    <property type="term" value="C:extracellular space"/>
    <property type="evidence" value="ECO:0007669"/>
    <property type="project" value="TreeGrafter"/>
</dbReference>
<evidence type="ECO:0000313" key="1">
    <source>
        <dbReference type="EMBL" id="KAH3783556.1"/>
    </source>
</evidence>
<dbReference type="EMBL" id="JAIWYP010000008">
    <property type="protein sequence ID" value="KAH3783556.1"/>
    <property type="molecule type" value="Genomic_DNA"/>
</dbReference>
<proteinExistence type="predicted"/>
<protein>
    <submittedName>
        <fullName evidence="1">Uncharacterized protein</fullName>
    </submittedName>
</protein>
<evidence type="ECO:0000313" key="2">
    <source>
        <dbReference type="Proteomes" id="UP000828390"/>
    </source>
</evidence>
<reference evidence="1" key="1">
    <citation type="journal article" date="2019" name="bioRxiv">
        <title>The Genome of the Zebra Mussel, Dreissena polymorpha: A Resource for Invasive Species Research.</title>
        <authorList>
            <person name="McCartney M.A."/>
            <person name="Auch B."/>
            <person name="Kono T."/>
            <person name="Mallez S."/>
            <person name="Zhang Y."/>
            <person name="Obille A."/>
            <person name="Becker A."/>
            <person name="Abrahante J.E."/>
            <person name="Garbe J."/>
            <person name="Badalamenti J.P."/>
            <person name="Herman A."/>
            <person name="Mangelson H."/>
            <person name="Liachko I."/>
            <person name="Sullivan S."/>
            <person name="Sone E.D."/>
            <person name="Koren S."/>
            <person name="Silverstein K.A.T."/>
            <person name="Beckman K.B."/>
            <person name="Gohl D.M."/>
        </authorList>
    </citation>
    <scope>NUCLEOTIDE SEQUENCE</scope>
    <source>
        <strain evidence="1">Duluth1</strain>
        <tissue evidence="1">Whole animal</tissue>
    </source>
</reference>